<accession>A0A3B6KT71</accession>
<dbReference type="Gramene" id="TraesROB_scaffold_662450_01G000100.1">
    <property type="protein sequence ID" value="TraesROB_scaffold_662450_01G000100.1"/>
    <property type="gene ID" value="TraesROB_scaffold_662450_01G000100"/>
</dbReference>
<evidence type="ECO:0000313" key="3">
    <source>
        <dbReference type="Proteomes" id="UP000019116"/>
    </source>
</evidence>
<dbReference type="Proteomes" id="UP000019116">
    <property type="component" value="Chromosome 5A"/>
</dbReference>
<organism evidence="2">
    <name type="scientific">Triticum aestivum</name>
    <name type="common">Wheat</name>
    <dbReference type="NCBI Taxonomy" id="4565"/>
    <lineage>
        <taxon>Eukaryota</taxon>
        <taxon>Viridiplantae</taxon>
        <taxon>Streptophyta</taxon>
        <taxon>Embryophyta</taxon>
        <taxon>Tracheophyta</taxon>
        <taxon>Spermatophyta</taxon>
        <taxon>Magnoliopsida</taxon>
        <taxon>Liliopsida</taxon>
        <taxon>Poales</taxon>
        <taxon>Poaceae</taxon>
        <taxon>BOP clade</taxon>
        <taxon>Pooideae</taxon>
        <taxon>Triticodae</taxon>
        <taxon>Triticeae</taxon>
        <taxon>Triticinae</taxon>
        <taxon>Triticum</taxon>
    </lineage>
</organism>
<dbReference type="AlphaFoldDB" id="A0A3B6KT71"/>
<dbReference type="EnsemblPlants" id="TraesCS5A02G484500.1">
    <property type="protein sequence ID" value="TraesCS5A02G484500.1.cds1"/>
    <property type="gene ID" value="TraesCS5A02G484500"/>
</dbReference>
<dbReference type="Gramene" id="TraesCS5A03G1137700.1">
    <property type="protein sequence ID" value="TraesCS5A03G1137700.1.CDS1"/>
    <property type="gene ID" value="TraesCS5A03G1137700"/>
</dbReference>
<reference evidence="2" key="1">
    <citation type="submission" date="2018-08" db="EMBL/GenBank/DDBJ databases">
        <authorList>
            <person name="Rossello M."/>
        </authorList>
    </citation>
    <scope>NUCLEOTIDE SEQUENCE [LARGE SCALE GENOMIC DNA]</scope>
    <source>
        <strain evidence="2">cv. Chinese Spring</strain>
    </source>
</reference>
<dbReference type="Gramene" id="TraesRN5A0101155400.1">
    <property type="protein sequence ID" value="TraesRN5A0101155400.1"/>
    <property type="gene ID" value="TraesRN5A0101155400"/>
</dbReference>
<dbReference type="Gramene" id="TraesPARA_EIv1.0_1518570.1">
    <property type="protein sequence ID" value="TraesPARA_EIv1.0_1518570.1.CDS1"/>
    <property type="gene ID" value="TraesPARA_EIv1.0_1518570"/>
</dbReference>
<name>A0A3B6KT71_WHEAT</name>
<evidence type="ECO:0000256" key="1">
    <source>
        <dbReference type="SAM" id="MobiDB-lite"/>
    </source>
</evidence>
<dbReference type="SMR" id="A0A3B6KT71"/>
<reference evidence="2" key="2">
    <citation type="submission" date="2018-10" db="UniProtKB">
        <authorList>
            <consortium name="EnsemblPlants"/>
        </authorList>
    </citation>
    <scope>IDENTIFICATION</scope>
</reference>
<keyword evidence="3" id="KW-1185">Reference proteome</keyword>
<sequence>MAAVQTGEVVKATALAITSAPEGMKSDGTQELQSPPANVSLDLEDDEDDEEELLIRSLQYDLSMRLIVAHQIQTLKLDLKKDIDIYRSLLRDHDGECDRLRRRLAARRTSTRDRESDDAGVAEAKEEEEEDDEEFRVADAKEEEEETTALREFRDMYAKASDVDRRLEEFDEIVRVHYDPDLDNEARRATVARLWRRLAKELDDRAETVVSGAFKYTFAPLKPRH</sequence>
<dbReference type="Gramene" id="TraesWEE_scaffold_284367_01G000100.1">
    <property type="protein sequence ID" value="TraesWEE_scaffold_284367_01G000100.1"/>
    <property type="gene ID" value="TraesWEE_scaffold_284367_01G000100"/>
</dbReference>
<dbReference type="Gramene" id="TraesSTA5A03G02752580.1">
    <property type="protein sequence ID" value="TraesSTA5A03G02752580.1.CDS1"/>
    <property type="gene ID" value="TraesSTA5A03G02752580"/>
</dbReference>
<dbReference type="Gramene" id="TraesLDM5A03G02764650.1">
    <property type="protein sequence ID" value="TraesLDM5A03G02764650.1.CDS1"/>
    <property type="gene ID" value="TraesLDM5A03G02764650"/>
</dbReference>
<proteinExistence type="predicted"/>
<feature type="compositionally biased region" description="Acidic residues" evidence="1">
    <location>
        <begin position="118"/>
        <end position="134"/>
    </location>
</feature>
<feature type="region of interest" description="Disordered" evidence="1">
    <location>
        <begin position="107"/>
        <end position="136"/>
    </location>
</feature>
<feature type="region of interest" description="Disordered" evidence="1">
    <location>
        <begin position="21"/>
        <end position="46"/>
    </location>
</feature>
<dbReference type="Gramene" id="TraesJAG5A03G02763250.1">
    <property type="protein sequence ID" value="TraesJAG5A03G02763250.1.CDS1"/>
    <property type="gene ID" value="TraesJAG5A03G02763250"/>
</dbReference>
<protein>
    <submittedName>
        <fullName evidence="2">Uncharacterized protein</fullName>
    </submittedName>
</protein>
<dbReference type="Gramene" id="TraesMAC5A03G02760290.1">
    <property type="protein sequence ID" value="TraesMAC5A03G02760290.1.CDS1"/>
    <property type="gene ID" value="TraesMAC5A03G02760290"/>
</dbReference>
<dbReference type="Gramene" id="TraesNOR5A03G02785780.1">
    <property type="protein sequence ID" value="TraesNOR5A03G02785780.1.CDS1"/>
    <property type="gene ID" value="TraesNOR5A03G02785780"/>
</dbReference>
<dbReference type="Gramene" id="TraesCS5A02G484500.1">
    <property type="protein sequence ID" value="TraesCS5A02G484500.1.cds1"/>
    <property type="gene ID" value="TraesCS5A02G484500"/>
</dbReference>
<evidence type="ECO:0000313" key="2">
    <source>
        <dbReference type="EnsemblPlants" id="TraesCS5A02G484500.1.cds1"/>
    </source>
</evidence>
<feature type="compositionally biased region" description="Polar residues" evidence="1">
    <location>
        <begin position="27"/>
        <end position="37"/>
    </location>
</feature>